<dbReference type="STRING" id="306537.jk1162"/>
<dbReference type="PATRIC" id="fig|306537.10.peg.1175"/>
<accession>Q4JV31</accession>
<dbReference type="Pfam" id="PF07730">
    <property type="entry name" value="HisKA_3"/>
    <property type="match status" value="1"/>
</dbReference>
<dbReference type="InterPro" id="IPR003594">
    <property type="entry name" value="HATPase_dom"/>
</dbReference>
<dbReference type="Gene3D" id="3.30.565.10">
    <property type="entry name" value="Histidine kinase-like ATPase, C-terminal domain"/>
    <property type="match status" value="1"/>
</dbReference>
<dbReference type="Pfam" id="PF02518">
    <property type="entry name" value="HATPase_c"/>
    <property type="match status" value="1"/>
</dbReference>
<dbReference type="PIRSF" id="PIRSF037434">
    <property type="entry name" value="STHK_ChrS"/>
    <property type="match status" value="1"/>
</dbReference>
<keyword evidence="3" id="KW-0902">Two-component regulatory system</keyword>
<dbReference type="GeneID" id="92738681"/>
<dbReference type="HOGENOM" id="CLU_000445_20_15_11"/>
<dbReference type="GO" id="GO:0046983">
    <property type="term" value="F:protein dimerization activity"/>
    <property type="evidence" value="ECO:0007669"/>
    <property type="project" value="InterPro"/>
</dbReference>
<dbReference type="OrthoDB" id="144293at2"/>
<keyword evidence="4" id="KW-0812">Transmembrane</keyword>
<feature type="transmembrane region" description="Helical" evidence="4">
    <location>
        <begin position="124"/>
        <end position="141"/>
    </location>
</feature>
<evidence type="ECO:0000256" key="3">
    <source>
        <dbReference type="ARBA" id="ARBA00023012"/>
    </source>
</evidence>
<evidence type="ECO:0000259" key="5">
    <source>
        <dbReference type="PROSITE" id="PS50109"/>
    </source>
</evidence>
<name>Q4JV31_CORJK</name>
<keyword evidence="2 6" id="KW-0418">Kinase</keyword>
<dbReference type="KEGG" id="cjk:jk1162"/>
<reference evidence="6 7" key="1">
    <citation type="journal article" date="2005" name="J. Bacteriol.">
        <title>Complete genome sequence and analysis of the multiresistant nosocomial pathogen Corynebacterium jeikeium K411, a lipid-requiring bacterium of the human skin flora.</title>
        <authorList>
            <person name="Tauch A."/>
            <person name="Kaiser O."/>
            <person name="Hain T."/>
            <person name="Goesmann A."/>
            <person name="Weisshaar B."/>
            <person name="Albersmeier A."/>
            <person name="Bekel T."/>
            <person name="Bischoff N."/>
            <person name="Brune I."/>
            <person name="Chakraborty T."/>
            <person name="Kalinowski J."/>
            <person name="Meyer F."/>
            <person name="Rupp O."/>
            <person name="Schneiker S."/>
            <person name="Viehoever P."/>
            <person name="Puehler A."/>
        </authorList>
    </citation>
    <scope>NUCLEOTIDE SEQUENCE [LARGE SCALE GENOMIC DNA]</scope>
    <source>
        <strain evidence="6 7">K411</strain>
    </source>
</reference>
<dbReference type="SMART" id="SM00387">
    <property type="entry name" value="HATPase_c"/>
    <property type="match status" value="1"/>
</dbReference>
<sequence length="364" mass="39281">MMHREKPDSKSNKVVALNRAWAYLSMGLHLLMALLMAVVIVRDGWSWNAVALCFIYVMGLWLRPTWLWLTLVIATWACLLLVAPSAVFMAFALFFLCVGVLPLWPAIVCNAVVTTLSVYQGGEALGPIVAAVVATVVGVGFKELRDEASAREAASRHAGEMGERTRLAGEIHDTIAQGLSSIHMILQAVEKRVEDPEVLEDLRLARTTAEDNLAETRRIIAALQPGPLVGGDLPIALARVSSGTPLGEALSFEVEGEPYDLDEKVEQELTRIAQSLVSNVVKHSEATRARVTLTYQSDLLSLDVVDNGRGMDEELVSKIAAERMSLSPVGLAGVRRRANLIGATMHVESSPGAGCGVSIQVPIL</sequence>
<feature type="transmembrane region" description="Helical" evidence="4">
    <location>
        <begin position="74"/>
        <end position="104"/>
    </location>
</feature>
<dbReference type="InterPro" id="IPR011712">
    <property type="entry name" value="Sig_transdc_His_kin_sub3_dim/P"/>
</dbReference>
<evidence type="ECO:0000256" key="2">
    <source>
        <dbReference type="ARBA" id="ARBA00022777"/>
    </source>
</evidence>
<dbReference type="Proteomes" id="UP000000545">
    <property type="component" value="Chromosome"/>
</dbReference>
<evidence type="ECO:0000256" key="4">
    <source>
        <dbReference type="SAM" id="Phobius"/>
    </source>
</evidence>
<dbReference type="PANTHER" id="PTHR24421:SF62">
    <property type="entry name" value="SENSORY TRANSDUCTION HISTIDINE KINASE"/>
    <property type="match status" value="1"/>
</dbReference>
<keyword evidence="4" id="KW-0472">Membrane</keyword>
<dbReference type="InterPro" id="IPR050482">
    <property type="entry name" value="Sensor_HK_TwoCompSys"/>
</dbReference>
<proteinExistence type="predicted"/>
<dbReference type="InterPro" id="IPR005467">
    <property type="entry name" value="His_kinase_dom"/>
</dbReference>
<dbReference type="InterPro" id="IPR036890">
    <property type="entry name" value="HATPase_C_sf"/>
</dbReference>
<dbReference type="EMBL" id="CR931997">
    <property type="protein sequence ID" value="CAI37326.1"/>
    <property type="molecule type" value="Genomic_DNA"/>
</dbReference>
<keyword evidence="4" id="KW-1133">Transmembrane helix</keyword>
<keyword evidence="1" id="KW-0808">Transferase</keyword>
<dbReference type="PROSITE" id="PS50109">
    <property type="entry name" value="HIS_KIN"/>
    <property type="match status" value="1"/>
</dbReference>
<evidence type="ECO:0000256" key="1">
    <source>
        <dbReference type="ARBA" id="ARBA00022679"/>
    </source>
</evidence>
<dbReference type="eggNOG" id="COG4585">
    <property type="taxonomic scope" value="Bacteria"/>
</dbReference>
<dbReference type="GO" id="GO:0016020">
    <property type="term" value="C:membrane"/>
    <property type="evidence" value="ECO:0007669"/>
    <property type="project" value="InterPro"/>
</dbReference>
<dbReference type="SUPFAM" id="SSF55874">
    <property type="entry name" value="ATPase domain of HSP90 chaperone/DNA topoisomerase II/histidine kinase"/>
    <property type="match status" value="1"/>
</dbReference>
<dbReference type="GO" id="GO:0000155">
    <property type="term" value="F:phosphorelay sensor kinase activity"/>
    <property type="evidence" value="ECO:0007669"/>
    <property type="project" value="InterPro"/>
</dbReference>
<evidence type="ECO:0000313" key="7">
    <source>
        <dbReference type="Proteomes" id="UP000000545"/>
    </source>
</evidence>
<dbReference type="CDD" id="cd16917">
    <property type="entry name" value="HATPase_UhpB-NarQ-NarX-like"/>
    <property type="match status" value="1"/>
</dbReference>
<keyword evidence="7" id="KW-1185">Reference proteome</keyword>
<feature type="transmembrane region" description="Helical" evidence="4">
    <location>
        <begin position="20"/>
        <end position="39"/>
    </location>
</feature>
<dbReference type="InterPro" id="IPR017205">
    <property type="entry name" value="Sig_transdc_His_kinase_ChrS"/>
</dbReference>
<dbReference type="AlphaFoldDB" id="Q4JV31"/>
<dbReference type="Gene3D" id="1.20.5.1930">
    <property type="match status" value="1"/>
</dbReference>
<dbReference type="PANTHER" id="PTHR24421">
    <property type="entry name" value="NITRATE/NITRITE SENSOR PROTEIN NARX-RELATED"/>
    <property type="match status" value="1"/>
</dbReference>
<protein>
    <submittedName>
        <fullName evidence="6">Two-component system sensor kinase TcsS3</fullName>
    </submittedName>
</protein>
<feature type="domain" description="Histidine kinase" evidence="5">
    <location>
        <begin position="268"/>
        <end position="364"/>
    </location>
</feature>
<gene>
    <name evidence="6" type="primary">tcsS3</name>
    <name evidence="6" type="ordered locus">jk1162</name>
</gene>
<dbReference type="RefSeq" id="WP_011273696.1">
    <property type="nucleotide sequence ID" value="NC_007164.1"/>
</dbReference>
<evidence type="ECO:0000313" key="6">
    <source>
        <dbReference type="EMBL" id="CAI37326.1"/>
    </source>
</evidence>
<organism evidence="6 7">
    <name type="scientific">Corynebacterium jeikeium (strain K411)</name>
    <dbReference type="NCBI Taxonomy" id="306537"/>
    <lineage>
        <taxon>Bacteria</taxon>
        <taxon>Bacillati</taxon>
        <taxon>Actinomycetota</taxon>
        <taxon>Actinomycetes</taxon>
        <taxon>Mycobacteriales</taxon>
        <taxon>Corynebacteriaceae</taxon>
        <taxon>Corynebacterium</taxon>
    </lineage>
</organism>